<evidence type="ECO:0000313" key="5">
    <source>
        <dbReference type="EMBL" id="MTW16097.1"/>
    </source>
</evidence>
<protein>
    <submittedName>
        <fullName evidence="5">HK97 family phage prohead protease</fullName>
    </submittedName>
</protein>
<dbReference type="InterPro" id="IPR006433">
    <property type="entry name" value="Prohead_protease"/>
</dbReference>
<dbReference type="Pfam" id="PF04586">
    <property type="entry name" value="Peptidase_S78"/>
    <property type="match status" value="1"/>
</dbReference>
<reference evidence="5 6" key="1">
    <citation type="submission" date="2019-11" db="EMBL/GenBank/DDBJ databases">
        <title>Whole-genome sequence of Rhodoplanes serenus DSM 18633, type strain.</title>
        <authorList>
            <person name="Kyndt J.A."/>
            <person name="Meyer T.E."/>
        </authorList>
    </citation>
    <scope>NUCLEOTIDE SEQUENCE [LARGE SCALE GENOMIC DNA]</scope>
    <source>
        <strain evidence="5 6">DSM 18633</strain>
    </source>
</reference>
<evidence type="ECO:0000256" key="1">
    <source>
        <dbReference type="ARBA" id="ARBA00022612"/>
    </source>
</evidence>
<dbReference type="AlphaFoldDB" id="A0A9X5AR91"/>
<dbReference type="EMBL" id="WNKV01000004">
    <property type="protein sequence ID" value="MTW16097.1"/>
    <property type="molecule type" value="Genomic_DNA"/>
</dbReference>
<dbReference type="Proteomes" id="UP000438991">
    <property type="component" value="Unassembled WGS sequence"/>
</dbReference>
<name>A0A9X5AR91_9BRAD</name>
<evidence type="ECO:0000256" key="2">
    <source>
        <dbReference type="ARBA" id="ARBA00022670"/>
    </source>
</evidence>
<evidence type="ECO:0000313" key="6">
    <source>
        <dbReference type="Proteomes" id="UP000438991"/>
    </source>
</evidence>
<dbReference type="RefSeq" id="WP_155479142.1">
    <property type="nucleotide sequence ID" value="NZ_WNKV01000004.1"/>
</dbReference>
<dbReference type="NCBIfam" id="TIGR01543">
    <property type="entry name" value="proheadase_HK97"/>
    <property type="match status" value="1"/>
</dbReference>
<feature type="domain" description="Prohead serine protease" evidence="4">
    <location>
        <begin position="26"/>
        <end position="166"/>
    </location>
</feature>
<evidence type="ECO:0000259" key="4">
    <source>
        <dbReference type="Pfam" id="PF04586"/>
    </source>
</evidence>
<comment type="caution">
    <text evidence="5">The sequence shown here is derived from an EMBL/GenBank/DDBJ whole genome shotgun (WGS) entry which is preliminary data.</text>
</comment>
<accession>A0A9X5AR91</accession>
<dbReference type="InterPro" id="IPR054613">
    <property type="entry name" value="Peptidase_S78_dom"/>
</dbReference>
<dbReference type="SUPFAM" id="SSF50789">
    <property type="entry name" value="Herpes virus serine proteinase, assemblin"/>
    <property type="match status" value="1"/>
</dbReference>
<keyword evidence="2 5" id="KW-0645">Protease</keyword>
<keyword evidence="3" id="KW-0378">Hydrolase</keyword>
<gene>
    <name evidence="5" type="ORF">GJ689_07735</name>
</gene>
<sequence length="236" mass="25084">MLLKNHSDVSATRVSPLAEFKLAQGDAGVFTGHASVFGNVDSYGDVVERGAFADTLVQHRSEGAMPPLLWSHDPREPIGRILDLREDAVGLFLRAQLNLDSERGREAHAHVRAGDVGGLSIGFRVNPGGRIKNPDGTTSLRSIQLDEISVVALPANRRARIAAAKSLGSMAELERGLRGEVPLALPRGAAAKIAAAGWPALVGGGEPETHLLDLDQLATRMDSALGDLRNLKGLFR</sequence>
<dbReference type="GO" id="GO:0006508">
    <property type="term" value="P:proteolysis"/>
    <property type="evidence" value="ECO:0007669"/>
    <property type="project" value="UniProtKB-KW"/>
</dbReference>
<evidence type="ECO:0000256" key="3">
    <source>
        <dbReference type="ARBA" id="ARBA00022801"/>
    </source>
</evidence>
<keyword evidence="1" id="KW-1188">Viral release from host cell</keyword>
<proteinExistence type="predicted"/>
<dbReference type="GO" id="GO:0008233">
    <property type="term" value="F:peptidase activity"/>
    <property type="evidence" value="ECO:0007669"/>
    <property type="project" value="UniProtKB-KW"/>
</dbReference>
<organism evidence="5 6">
    <name type="scientific">Rhodoplanes serenus</name>
    <dbReference type="NCBI Taxonomy" id="200615"/>
    <lineage>
        <taxon>Bacteria</taxon>
        <taxon>Pseudomonadati</taxon>
        <taxon>Pseudomonadota</taxon>
        <taxon>Alphaproteobacteria</taxon>
        <taxon>Hyphomicrobiales</taxon>
        <taxon>Nitrobacteraceae</taxon>
        <taxon>Rhodoplanes</taxon>
    </lineage>
</organism>